<comment type="catalytic activity">
    <reaction evidence="1">
        <text>Random endo-hydrolysis of N-acetyl-beta-D-glucosaminide (1-&gt;4)-beta-linkages in chitin and chitodextrins.</text>
        <dbReference type="EC" id="3.2.1.14"/>
    </reaction>
</comment>
<dbReference type="GO" id="GO:0006032">
    <property type="term" value="P:chitin catabolic process"/>
    <property type="evidence" value="ECO:0007669"/>
    <property type="project" value="TreeGrafter"/>
</dbReference>
<keyword evidence="6" id="KW-0732">Signal</keyword>
<dbReference type="Pfam" id="PF00553">
    <property type="entry name" value="CBM_2"/>
    <property type="match status" value="2"/>
</dbReference>
<evidence type="ECO:0000256" key="5">
    <source>
        <dbReference type="RuleBase" id="RU000489"/>
    </source>
</evidence>
<feature type="signal peptide" evidence="6">
    <location>
        <begin position="1"/>
        <end position="26"/>
    </location>
</feature>
<dbReference type="InterPro" id="IPR001919">
    <property type="entry name" value="CBD2"/>
</dbReference>
<dbReference type="PROSITE" id="PS51173">
    <property type="entry name" value="CBM2"/>
    <property type="match status" value="2"/>
</dbReference>
<evidence type="ECO:0000256" key="1">
    <source>
        <dbReference type="ARBA" id="ARBA00000822"/>
    </source>
</evidence>
<dbReference type="Pfam" id="PF00704">
    <property type="entry name" value="Glyco_hydro_18"/>
    <property type="match status" value="1"/>
</dbReference>
<evidence type="ECO:0000256" key="3">
    <source>
        <dbReference type="ARBA" id="ARBA00022801"/>
    </source>
</evidence>
<feature type="chain" id="PRO_5021220820" description="chitinase" evidence="6">
    <location>
        <begin position="27"/>
        <end position="629"/>
    </location>
</feature>
<dbReference type="SMART" id="SM00636">
    <property type="entry name" value="Glyco_18"/>
    <property type="match status" value="1"/>
</dbReference>
<keyword evidence="3 5" id="KW-0378">Hydrolase</keyword>
<dbReference type="InterPro" id="IPR012291">
    <property type="entry name" value="CBM2_carb-bd_dom_sf"/>
</dbReference>
<proteinExistence type="predicted"/>
<dbReference type="OrthoDB" id="1153097at2"/>
<evidence type="ECO:0000313" key="10">
    <source>
        <dbReference type="Proteomes" id="UP000298438"/>
    </source>
</evidence>
<sequence>MKNNLKKIAALSALACAVASPWSVLAQTPGTDPGSQSKWVGGYYGGYFWDNPDYQKPEHVDMTAMTHFVFARIGPGAGQNGGNPGDVIPGAGSAHTERKMGPGAPYGMTVEEYLIARAHHAGTKAIIMLGGEGDNAGFHNSSVDAVRPKFVKNLVDYMVAHDYDGIDVDWEGIDSEDTENQVLLEKLIADLRKEANARPRYAEKGVIITFPGGSLNTNYQKVSAHDIKVASLVDQYNIMSYAAGWIGTGWDSMHYNALTGHHGREPLSIASTLQMYVDAGIPRSKLGMGIGFYGFNYKPPFTAPGQPTDNYDYNSGILSMNDVQWNYTVLNKYGYLSNGVYGWDEATKTSYRSYPGGYTPANRAGFSSGYIAYEDQRSIQAKGDWAHSTQAGEGAAGAVIWLVNYGTTDGVNNPLLTAVKKGFLDPNAVEPGPNPNPLPPATPPVITPDLKITADWGTGYCADLTVKNTDTRGGIWEYVNENFTDTMTSFWSGTKTLEGTKLTVKGNGWNSIILPGETAQVGWCATRAAKPPTDTPPPPPPGTVSLSAKLSITADWGTGYCGSIAVTNSGTGKALKWAVDVPNVAGNITGFWNGKYTMNGTTMHLSGPDWNPDLAAGATNSDAGFCATR</sequence>
<dbReference type="EMBL" id="SPVF01000207">
    <property type="protein sequence ID" value="TFW16614.1"/>
    <property type="molecule type" value="Genomic_DNA"/>
</dbReference>
<dbReference type="PROSITE" id="PS01095">
    <property type="entry name" value="GH18_1"/>
    <property type="match status" value="1"/>
</dbReference>
<dbReference type="InterPro" id="IPR011583">
    <property type="entry name" value="Chitinase_II/V-like_cat"/>
</dbReference>
<accession>A0A4Y9S5I4</accession>
<name>A0A4Y9S5I4_9BURK</name>
<dbReference type="PANTHER" id="PTHR11177">
    <property type="entry name" value="CHITINASE"/>
    <property type="match status" value="1"/>
</dbReference>
<dbReference type="InterPro" id="IPR017853">
    <property type="entry name" value="GH"/>
</dbReference>
<dbReference type="InterPro" id="IPR050314">
    <property type="entry name" value="Glycosyl_Hydrlase_18"/>
</dbReference>
<evidence type="ECO:0000256" key="4">
    <source>
        <dbReference type="ARBA" id="ARBA00023295"/>
    </source>
</evidence>
<feature type="domain" description="GH18" evidence="8">
    <location>
        <begin position="38"/>
        <end position="426"/>
    </location>
</feature>
<dbReference type="GO" id="GO:0030247">
    <property type="term" value="F:polysaccharide binding"/>
    <property type="evidence" value="ECO:0007669"/>
    <property type="project" value="UniProtKB-UniRule"/>
</dbReference>
<dbReference type="InterPro" id="IPR008965">
    <property type="entry name" value="CBM2/CBM3_carb-bd_dom_sf"/>
</dbReference>
<evidence type="ECO:0000256" key="2">
    <source>
        <dbReference type="ARBA" id="ARBA00012729"/>
    </source>
</evidence>
<gene>
    <name evidence="9" type="ORF">E4L96_16090</name>
</gene>
<dbReference type="Proteomes" id="UP000298438">
    <property type="component" value="Unassembled WGS sequence"/>
</dbReference>
<dbReference type="GO" id="GO:0005975">
    <property type="term" value="P:carbohydrate metabolic process"/>
    <property type="evidence" value="ECO:0007669"/>
    <property type="project" value="InterPro"/>
</dbReference>
<feature type="domain" description="CBM2" evidence="7">
    <location>
        <begin position="537"/>
        <end position="629"/>
    </location>
</feature>
<dbReference type="GO" id="GO:0008843">
    <property type="term" value="F:endochitinase activity"/>
    <property type="evidence" value="ECO:0007669"/>
    <property type="project" value="UniProtKB-EC"/>
</dbReference>
<dbReference type="RefSeq" id="WP_135208234.1">
    <property type="nucleotide sequence ID" value="NZ_SPVF01000207.1"/>
</dbReference>
<evidence type="ECO:0000313" key="9">
    <source>
        <dbReference type="EMBL" id="TFW16614.1"/>
    </source>
</evidence>
<protein>
    <recommendedName>
        <fullName evidence="2">chitinase</fullName>
        <ecNumber evidence="2">3.2.1.14</ecNumber>
    </recommendedName>
</protein>
<organism evidence="9 10">
    <name type="scientific">Zemynaea arenosa</name>
    <dbReference type="NCBI Taxonomy" id="2561931"/>
    <lineage>
        <taxon>Bacteria</taxon>
        <taxon>Pseudomonadati</taxon>
        <taxon>Pseudomonadota</taxon>
        <taxon>Betaproteobacteria</taxon>
        <taxon>Burkholderiales</taxon>
        <taxon>Oxalobacteraceae</taxon>
        <taxon>Telluria group</taxon>
        <taxon>Zemynaea</taxon>
    </lineage>
</organism>
<comment type="caution">
    <text evidence="9">The sequence shown here is derived from an EMBL/GenBank/DDBJ whole genome shotgun (WGS) entry which is preliminary data.</text>
</comment>
<dbReference type="GO" id="GO:0005576">
    <property type="term" value="C:extracellular region"/>
    <property type="evidence" value="ECO:0007669"/>
    <property type="project" value="TreeGrafter"/>
</dbReference>
<dbReference type="SUPFAM" id="SSF51445">
    <property type="entry name" value="(Trans)glycosidases"/>
    <property type="match status" value="1"/>
</dbReference>
<dbReference type="SMART" id="SM00637">
    <property type="entry name" value="CBD_II"/>
    <property type="match status" value="2"/>
</dbReference>
<feature type="domain" description="CBM2" evidence="7">
    <location>
        <begin position="439"/>
        <end position="544"/>
    </location>
</feature>
<keyword evidence="10" id="KW-1185">Reference proteome</keyword>
<dbReference type="SUPFAM" id="SSF49384">
    <property type="entry name" value="Carbohydrate-binding domain"/>
    <property type="match status" value="2"/>
</dbReference>
<evidence type="ECO:0000259" key="8">
    <source>
        <dbReference type="PROSITE" id="PS51910"/>
    </source>
</evidence>
<dbReference type="GO" id="GO:0008061">
    <property type="term" value="F:chitin binding"/>
    <property type="evidence" value="ECO:0007669"/>
    <property type="project" value="InterPro"/>
</dbReference>
<evidence type="ECO:0000259" key="7">
    <source>
        <dbReference type="PROSITE" id="PS51173"/>
    </source>
</evidence>
<dbReference type="PROSITE" id="PS51910">
    <property type="entry name" value="GH18_2"/>
    <property type="match status" value="1"/>
</dbReference>
<dbReference type="InterPro" id="IPR001579">
    <property type="entry name" value="Glyco_hydro_18_chit_AS"/>
</dbReference>
<dbReference type="Gene3D" id="3.20.20.80">
    <property type="entry name" value="Glycosidases"/>
    <property type="match status" value="1"/>
</dbReference>
<evidence type="ECO:0000256" key="6">
    <source>
        <dbReference type="SAM" id="SignalP"/>
    </source>
</evidence>
<dbReference type="InterPro" id="IPR001223">
    <property type="entry name" value="Glyco_hydro18_cat"/>
</dbReference>
<dbReference type="EC" id="3.2.1.14" evidence="2"/>
<dbReference type="Gene3D" id="2.60.40.290">
    <property type="match status" value="2"/>
</dbReference>
<keyword evidence="4 5" id="KW-0326">Glycosidase</keyword>
<dbReference type="AlphaFoldDB" id="A0A4Y9S5I4"/>
<reference evidence="9 10" key="1">
    <citation type="submission" date="2019-03" db="EMBL/GenBank/DDBJ databases">
        <title>Draft Genome Sequence of Massilia arenosa sp. nov., a Novel Massilia Species Isolated from a Sandy-loam Maize Soil.</title>
        <authorList>
            <person name="Raths R."/>
            <person name="Peta V."/>
            <person name="Bucking H."/>
        </authorList>
    </citation>
    <scope>NUCLEOTIDE SEQUENCE [LARGE SCALE GENOMIC DNA]</scope>
    <source>
        <strain evidence="9 10">MC02</strain>
    </source>
</reference>
<dbReference type="PANTHER" id="PTHR11177:SF317">
    <property type="entry name" value="CHITINASE 12-RELATED"/>
    <property type="match status" value="1"/>
</dbReference>